<evidence type="ECO:0000259" key="2">
    <source>
        <dbReference type="Pfam" id="PF04892"/>
    </source>
</evidence>
<accession>A0A1H4W6B9</accession>
<keyword evidence="4" id="KW-1185">Reference proteome</keyword>
<dbReference type="Pfam" id="PF04892">
    <property type="entry name" value="VanZ"/>
    <property type="match status" value="1"/>
</dbReference>
<dbReference type="EMBL" id="FNSN01000004">
    <property type="protein sequence ID" value="SEC88268.1"/>
    <property type="molecule type" value="Genomic_DNA"/>
</dbReference>
<keyword evidence="1" id="KW-1133">Transmembrane helix</keyword>
<reference evidence="3 4" key="1">
    <citation type="submission" date="2016-10" db="EMBL/GenBank/DDBJ databases">
        <authorList>
            <person name="de Groot N.N."/>
        </authorList>
    </citation>
    <scope>NUCLEOTIDE SEQUENCE [LARGE SCALE GENOMIC DNA]</scope>
    <source>
        <strain evidence="3 4">DSM 10495</strain>
    </source>
</reference>
<dbReference type="STRING" id="156980.SAMN04489745_3415"/>
<feature type="transmembrane region" description="Helical" evidence="1">
    <location>
        <begin position="249"/>
        <end position="270"/>
    </location>
</feature>
<feature type="transmembrane region" description="Helical" evidence="1">
    <location>
        <begin position="43"/>
        <end position="62"/>
    </location>
</feature>
<feature type="transmembrane region" description="Helical" evidence="1">
    <location>
        <begin position="6"/>
        <end position="31"/>
    </location>
</feature>
<organism evidence="3 4">
    <name type="scientific">Arthrobacter woluwensis</name>
    <dbReference type="NCBI Taxonomy" id="156980"/>
    <lineage>
        <taxon>Bacteria</taxon>
        <taxon>Bacillati</taxon>
        <taxon>Actinomycetota</taxon>
        <taxon>Actinomycetes</taxon>
        <taxon>Micrococcales</taxon>
        <taxon>Micrococcaceae</taxon>
        <taxon>Arthrobacter</taxon>
    </lineage>
</organism>
<dbReference type="Proteomes" id="UP000182652">
    <property type="component" value="Unassembled WGS sequence"/>
</dbReference>
<dbReference type="InterPro" id="IPR006976">
    <property type="entry name" value="VanZ-like"/>
</dbReference>
<feature type="transmembrane region" description="Helical" evidence="1">
    <location>
        <begin position="130"/>
        <end position="157"/>
    </location>
</feature>
<dbReference type="AlphaFoldDB" id="A0A1H4W6B9"/>
<keyword evidence="1" id="KW-0812">Transmembrane</keyword>
<evidence type="ECO:0000313" key="4">
    <source>
        <dbReference type="Proteomes" id="UP000182652"/>
    </source>
</evidence>
<feature type="transmembrane region" description="Helical" evidence="1">
    <location>
        <begin position="104"/>
        <end position="123"/>
    </location>
</feature>
<proteinExistence type="predicted"/>
<feature type="transmembrane region" description="Helical" evidence="1">
    <location>
        <begin position="291"/>
        <end position="310"/>
    </location>
</feature>
<gene>
    <name evidence="3" type="ORF">SAMN04489745_3415</name>
</gene>
<dbReference type="RefSeq" id="WP_066217259.1">
    <property type="nucleotide sequence ID" value="NZ_FNSN01000004.1"/>
</dbReference>
<dbReference type="PANTHER" id="PTHR36834">
    <property type="entry name" value="MEMBRANE PROTEIN-RELATED"/>
    <property type="match status" value="1"/>
</dbReference>
<feature type="transmembrane region" description="Helical" evidence="1">
    <location>
        <begin position="169"/>
        <end position="188"/>
    </location>
</feature>
<evidence type="ECO:0000256" key="1">
    <source>
        <dbReference type="SAM" id="Phobius"/>
    </source>
</evidence>
<sequence length="365" mass="39002">MRSVHLTSAFMAMGLGLVTGILLFVPFVAASYRRRGRLTAGRFVLWGAALVYFWAIWTYTLLPLPDPAGYQCVGANVQPFAFVQDIRDSLASSGGGLRAAVMDFAVLQVVFNVVLFMPLGFFIRVLGGRGVVIATLTGLATTALIEFTQLTGVWGLYPCAYRFFDVDDLMANTLGALLGSLIALPFVGRRRSVAPAADVARPVTKPRRFLGVLCDWLAFVLLSVSITVGIRAVLLYVLNDREALNQDDYSGVVGTGVAFLVWLVVTLVSGRTVGDQAVQLQYDGGPLPRPLARLLRLLGGIGGYALLGLLPEGFGWVESLFVLVSLGALVFSAKGRGLPGLVSGQQVRDAREAPAAEPVKPVARG</sequence>
<dbReference type="PANTHER" id="PTHR36834:SF1">
    <property type="entry name" value="INTEGRAL MEMBRANE PROTEIN"/>
    <property type="match status" value="1"/>
</dbReference>
<keyword evidence="1" id="KW-0472">Membrane</keyword>
<feature type="domain" description="VanZ-like" evidence="2">
    <location>
        <begin position="50"/>
        <end position="184"/>
    </location>
</feature>
<protein>
    <submittedName>
        <fullName evidence="3">VanZ like family protein</fullName>
    </submittedName>
</protein>
<evidence type="ECO:0000313" key="3">
    <source>
        <dbReference type="EMBL" id="SEC88268.1"/>
    </source>
</evidence>
<name>A0A1H4W6B9_9MICC</name>
<feature type="transmembrane region" description="Helical" evidence="1">
    <location>
        <begin position="209"/>
        <end position="237"/>
    </location>
</feature>
<dbReference type="InterPro" id="IPR053150">
    <property type="entry name" value="Teicoplanin_resist-assoc"/>
</dbReference>